<dbReference type="EMBL" id="NIPR01000043">
    <property type="protein sequence ID" value="PMD68316.1"/>
    <property type="molecule type" value="Genomic_DNA"/>
</dbReference>
<dbReference type="AlphaFoldDB" id="A0A2N7ASI6"/>
<name>A0A2N7ASI6_9LACO</name>
<evidence type="ECO:0000259" key="1">
    <source>
        <dbReference type="Pfam" id="PF13460"/>
    </source>
</evidence>
<comment type="caution">
    <text evidence="2">The sequence shown here is derived from an EMBL/GenBank/DDBJ whole genome shotgun (WGS) entry which is preliminary data.</text>
</comment>
<protein>
    <recommendedName>
        <fullName evidence="1">NAD(P)-binding domain-containing protein</fullName>
    </recommendedName>
</protein>
<organism evidence="2 3">
    <name type="scientific">Companilactobacillus nuruki</name>
    <dbReference type="NCBI Taxonomy" id="1993540"/>
    <lineage>
        <taxon>Bacteria</taxon>
        <taxon>Bacillati</taxon>
        <taxon>Bacillota</taxon>
        <taxon>Bacilli</taxon>
        <taxon>Lactobacillales</taxon>
        <taxon>Lactobacillaceae</taxon>
        <taxon>Companilactobacillus</taxon>
    </lineage>
</organism>
<reference evidence="2 3" key="1">
    <citation type="submission" date="2017-05" db="EMBL/GenBank/DDBJ databases">
        <title>Lactobacillus nurukis nov., sp. nov., isolated from nuruk.</title>
        <authorList>
            <person name="Kim S.-J."/>
        </authorList>
    </citation>
    <scope>NUCLEOTIDE SEQUENCE [LARGE SCALE GENOMIC DNA]</scope>
    <source>
        <strain evidence="2 3">SYF10-1a</strain>
    </source>
</reference>
<dbReference type="Pfam" id="PF13460">
    <property type="entry name" value="NAD_binding_10"/>
    <property type="match status" value="1"/>
</dbReference>
<dbReference type="RefSeq" id="WP_102196681.1">
    <property type="nucleotide sequence ID" value="NZ_NIPR01000043.1"/>
</dbReference>
<feature type="domain" description="NAD(P)-binding" evidence="1">
    <location>
        <begin position="7"/>
        <end position="115"/>
    </location>
</feature>
<dbReference type="InterPro" id="IPR036291">
    <property type="entry name" value="NAD(P)-bd_dom_sf"/>
</dbReference>
<dbReference type="Proteomes" id="UP000235649">
    <property type="component" value="Unassembled WGS sequence"/>
</dbReference>
<keyword evidence="3" id="KW-1185">Reference proteome</keyword>
<dbReference type="OrthoDB" id="9811743at2"/>
<sequence>MRVFMTGSTGNIGTLVAKELIKKGIDVLGLTRSQKSADKLKAMGGTPVMGTLEDIDVLKQSAKETDATLHLGFVNDFDHFAEASRVDAEAIAAMGEVLKGTNKPLIVTAGTAGLDPNHILTENDMGFEGVEKIMPRQSEFLARQLIETGVNANVVRLAPSVHGNGGYGIISLIIFQAKKMGAVAYFGDGQNRWNAVNREDAGHLFVLVLDYALQQEHSLHIFNAAAEGQIKTKDIADKISKKLSLPLKAQPALDFENLSTEQAFDVNNLFGLDIPASSELTQKETGWKPEHIGLLEDLEENL</sequence>
<proteinExistence type="predicted"/>
<dbReference type="InterPro" id="IPR051783">
    <property type="entry name" value="NAD(P)-dependent_oxidoreduct"/>
</dbReference>
<accession>A0A2N7ASI6</accession>
<dbReference type="InterPro" id="IPR016040">
    <property type="entry name" value="NAD(P)-bd_dom"/>
</dbReference>
<dbReference type="SUPFAM" id="SSF51735">
    <property type="entry name" value="NAD(P)-binding Rossmann-fold domains"/>
    <property type="match status" value="1"/>
</dbReference>
<dbReference type="GO" id="GO:0005737">
    <property type="term" value="C:cytoplasm"/>
    <property type="evidence" value="ECO:0007669"/>
    <property type="project" value="TreeGrafter"/>
</dbReference>
<evidence type="ECO:0000313" key="3">
    <source>
        <dbReference type="Proteomes" id="UP000235649"/>
    </source>
</evidence>
<gene>
    <name evidence="2" type="ORF">CBP76_09660</name>
</gene>
<dbReference type="PANTHER" id="PTHR48079:SF9">
    <property type="entry name" value="PUTATIVE-RELATED"/>
    <property type="match status" value="1"/>
</dbReference>
<dbReference type="GO" id="GO:0004029">
    <property type="term" value="F:aldehyde dehydrogenase (NAD+) activity"/>
    <property type="evidence" value="ECO:0007669"/>
    <property type="project" value="TreeGrafter"/>
</dbReference>
<dbReference type="CDD" id="cd05262">
    <property type="entry name" value="SDR_a7"/>
    <property type="match status" value="1"/>
</dbReference>
<evidence type="ECO:0000313" key="2">
    <source>
        <dbReference type="EMBL" id="PMD68316.1"/>
    </source>
</evidence>
<dbReference type="Gene3D" id="3.40.50.720">
    <property type="entry name" value="NAD(P)-binding Rossmann-like Domain"/>
    <property type="match status" value="1"/>
</dbReference>
<dbReference type="PANTHER" id="PTHR48079">
    <property type="entry name" value="PROTEIN YEEZ"/>
    <property type="match status" value="1"/>
</dbReference>